<dbReference type="Proteomes" id="UP001469553">
    <property type="component" value="Unassembled WGS sequence"/>
</dbReference>
<feature type="non-terminal residue" evidence="1">
    <location>
        <position position="1"/>
    </location>
</feature>
<dbReference type="EMBL" id="JAHRIP010014084">
    <property type="protein sequence ID" value="MEQ2285625.1"/>
    <property type="molecule type" value="Genomic_DNA"/>
</dbReference>
<organism evidence="1 2">
    <name type="scientific">Ameca splendens</name>
    <dbReference type="NCBI Taxonomy" id="208324"/>
    <lineage>
        <taxon>Eukaryota</taxon>
        <taxon>Metazoa</taxon>
        <taxon>Chordata</taxon>
        <taxon>Craniata</taxon>
        <taxon>Vertebrata</taxon>
        <taxon>Euteleostomi</taxon>
        <taxon>Actinopterygii</taxon>
        <taxon>Neopterygii</taxon>
        <taxon>Teleostei</taxon>
        <taxon>Neoteleostei</taxon>
        <taxon>Acanthomorphata</taxon>
        <taxon>Ovalentaria</taxon>
        <taxon>Atherinomorphae</taxon>
        <taxon>Cyprinodontiformes</taxon>
        <taxon>Goodeidae</taxon>
        <taxon>Ameca</taxon>
    </lineage>
</organism>
<name>A0ABV0XW10_9TELE</name>
<evidence type="ECO:0000313" key="1">
    <source>
        <dbReference type="EMBL" id="MEQ2285625.1"/>
    </source>
</evidence>
<comment type="caution">
    <text evidence="1">The sequence shown here is derived from an EMBL/GenBank/DDBJ whole genome shotgun (WGS) entry which is preliminary data.</text>
</comment>
<reference evidence="1 2" key="1">
    <citation type="submission" date="2021-06" db="EMBL/GenBank/DDBJ databases">
        <authorList>
            <person name="Palmer J.M."/>
        </authorList>
    </citation>
    <scope>NUCLEOTIDE SEQUENCE [LARGE SCALE GENOMIC DNA]</scope>
    <source>
        <strain evidence="1 2">AS_MEX2019</strain>
        <tissue evidence="1">Muscle</tissue>
    </source>
</reference>
<evidence type="ECO:0000313" key="2">
    <source>
        <dbReference type="Proteomes" id="UP001469553"/>
    </source>
</evidence>
<sequence>YVQYDANFSILLSSTDSPPISARYVVSGFSLLRHLVVISPYCITTGLFISICCCRKTGKAVGAAEMAENDEMPPKAAVVSTELNSGEFMGDVMNMNV</sequence>
<accession>A0ABV0XW10</accession>
<gene>
    <name evidence="1" type="ORF">AMECASPLE_033855</name>
</gene>
<keyword evidence="2" id="KW-1185">Reference proteome</keyword>
<protein>
    <submittedName>
        <fullName evidence="1">Uncharacterized protein</fullName>
    </submittedName>
</protein>
<proteinExistence type="predicted"/>